<keyword evidence="2" id="KW-0812">Transmembrane</keyword>
<feature type="compositionally biased region" description="Basic and acidic residues" evidence="1">
    <location>
        <begin position="56"/>
        <end position="83"/>
    </location>
</feature>
<keyword evidence="2" id="KW-1133">Transmembrane helix</keyword>
<evidence type="ECO:0000256" key="2">
    <source>
        <dbReference type="SAM" id="Phobius"/>
    </source>
</evidence>
<organism evidence="3 4">
    <name type="scientific">Aciduricibacillus chroicocephali</name>
    <dbReference type="NCBI Taxonomy" id="3054939"/>
    <lineage>
        <taxon>Bacteria</taxon>
        <taxon>Bacillati</taxon>
        <taxon>Bacillota</taxon>
        <taxon>Bacilli</taxon>
        <taxon>Bacillales</taxon>
        <taxon>Bacillaceae</taxon>
        <taxon>Aciduricibacillus</taxon>
    </lineage>
</organism>
<keyword evidence="4" id="KW-1185">Reference proteome</keyword>
<dbReference type="RefSeq" id="WP_348026322.1">
    <property type="nucleotide sequence ID" value="NZ_CP129113.1"/>
</dbReference>
<dbReference type="EMBL" id="CP129113">
    <property type="protein sequence ID" value="WLV26071.1"/>
    <property type="molecule type" value="Genomic_DNA"/>
</dbReference>
<feature type="region of interest" description="Disordered" evidence="1">
    <location>
        <begin position="54"/>
        <end position="83"/>
    </location>
</feature>
<evidence type="ECO:0000256" key="1">
    <source>
        <dbReference type="SAM" id="MobiDB-lite"/>
    </source>
</evidence>
<dbReference type="Proteomes" id="UP001180087">
    <property type="component" value="Chromosome"/>
</dbReference>
<reference evidence="3" key="1">
    <citation type="submission" date="2023-06" db="EMBL/GenBank/DDBJ databases">
        <title>A Treasure from Seagulls: Isolation and Description of Aciduricobacillus qingdaonensis gen. nov., sp. nov., a Rare Obligately Uric Acid-utilizing Member in the Family Bacillaceae.</title>
        <authorList>
            <person name="Liu W."/>
            <person name="Wang B."/>
        </authorList>
    </citation>
    <scope>NUCLEOTIDE SEQUENCE</scope>
    <source>
        <strain evidence="3">44XB</strain>
    </source>
</reference>
<gene>
    <name evidence="3" type="ORF">QR721_09500</name>
</gene>
<feature type="transmembrane region" description="Helical" evidence="2">
    <location>
        <begin position="14"/>
        <end position="36"/>
    </location>
</feature>
<evidence type="ECO:0000313" key="4">
    <source>
        <dbReference type="Proteomes" id="UP001180087"/>
    </source>
</evidence>
<sequence length="83" mass="10140">MMEFLYFPEDKTEYIPAFIMLVIFMIGAIAAMMYFYKKSKKEEKLFEARYMSQDFSEEKFSSEQKKQLEASDPYKEKIRREPY</sequence>
<accession>A0ABY9KZ88</accession>
<keyword evidence="2" id="KW-0472">Membrane</keyword>
<name>A0ABY9KZ88_9BACI</name>
<protein>
    <submittedName>
        <fullName evidence="3">Uncharacterized protein</fullName>
    </submittedName>
</protein>
<proteinExistence type="predicted"/>
<evidence type="ECO:0000313" key="3">
    <source>
        <dbReference type="EMBL" id="WLV26071.1"/>
    </source>
</evidence>